<keyword evidence="2" id="KW-1185">Reference proteome</keyword>
<gene>
    <name evidence="1" type="primary">WBGene00272795</name>
</gene>
<reference evidence="2" key="1">
    <citation type="journal article" date="2008" name="Nat. Genet.">
        <title>The Pristionchus pacificus genome provides a unique perspective on nematode lifestyle and parasitism.</title>
        <authorList>
            <person name="Dieterich C."/>
            <person name="Clifton S.W."/>
            <person name="Schuster L.N."/>
            <person name="Chinwalla A."/>
            <person name="Delehaunty K."/>
            <person name="Dinkelacker I."/>
            <person name="Fulton L."/>
            <person name="Fulton R."/>
            <person name="Godfrey J."/>
            <person name="Minx P."/>
            <person name="Mitreva M."/>
            <person name="Roeseler W."/>
            <person name="Tian H."/>
            <person name="Witte H."/>
            <person name="Yang S.P."/>
            <person name="Wilson R.K."/>
            <person name="Sommer R.J."/>
        </authorList>
    </citation>
    <scope>NUCLEOTIDE SEQUENCE [LARGE SCALE GENOMIC DNA]</scope>
    <source>
        <strain evidence="2">PS312</strain>
    </source>
</reference>
<name>A0A2A6B2U9_PRIPA</name>
<dbReference type="OrthoDB" id="5873466at2759"/>
<dbReference type="PANTHER" id="PTHR22954:SF3">
    <property type="entry name" value="PROTEIN CBG08539"/>
    <property type="match status" value="1"/>
</dbReference>
<dbReference type="EnsemblMetazoa" id="PPA34426.1">
    <property type="protein sequence ID" value="PPA34426.1"/>
    <property type="gene ID" value="WBGene00272795"/>
</dbReference>
<accession>A0A8R1UN32</accession>
<evidence type="ECO:0000313" key="1">
    <source>
        <dbReference type="EnsemblMetazoa" id="PPA34426.1"/>
    </source>
</evidence>
<evidence type="ECO:0000313" key="2">
    <source>
        <dbReference type="Proteomes" id="UP000005239"/>
    </source>
</evidence>
<dbReference type="InterPro" id="IPR005312">
    <property type="entry name" value="DUF1759"/>
</dbReference>
<reference evidence="1" key="2">
    <citation type="submission" date="2022-06" db="UniProtKB">
        <authorList>
            <consortium name="EnsemblMetazoa"/>
        </authorList>
    </citation>
    <scope>IDENTIFICATION</scope>
    <source>
        <strain evidence="1">PS312</strain>
    </source>
</reference>
<organism evidence="1 2">
    <name type="scientific">Pristionchus pacificus</name>
    <name type="common">Parasitic nematode worm</name>
    <dbReference type="NCBI Taxonomy" id="54126"/>
    <lineage>
        <taxon>Eukaryota</taxon>
        <taxon>Metazoa</taxon>
        <taxon>Ecdysozoa</taxon>
        <taxon>Nematoda</taxon>
        <taxon>Chromadorea</taxon>
        <taxon>Rhabditida</taxon>
        <taxon>Rhabditina</taxon>
        <taxon>Diplogasteromorpha</taxon>
        <taxon>Diplogasteroidea</taxon>
        <taxon>Neodiplogasteridae</taxon>
        <taxon>Pristionchus</taxon>
    </lineage>
</organism>
<sequence>MSSFESHYESFHDIRSKIKSKLDAIESAITSLASVSNNDEIKALVISTSTIIVDVQLAVNQYEFAVSSLTAKIAEMDEESKKKEEQQLFDQKMDTSITDGGNSIPVAPVSLTSLVREKKIHYDLTLAETINRVRVISSLSNDTVPVPTPAPPSIVPPLNSSVVSSVPNGSGDNLIASPLIDESAVIGKLSDSISQIITHISSSTSRPSLSLPPIKLETFDGSDLTRWPAFRYQIDQLVLKQPSLSEVEKAYHLRSSLKGNAFNLVASIPVHENFLNKIVSRLESQYGRHNLTQAKLIQSLRKIRSKSLLVTDHLSAVQSMISIAHSIHAESGVDALYVQQMLAEFDPVAKIYETTERESRKVADEMVTKHFDDTVQLRDDGYYVKYALKPERLKYIPGNTCRKCFRKLNESHSPTCEPDLCRRGCVNEAGKPHRHMEWFCPKNPNLEP</sequence>
<dbReference type="Proteomes" id="UP000005239">
    <property type="component" value="Unassembled WGS sequence"/>
</dbReference>
<protein>
    <submittedName>
        <fullName evidence="1">Uncharacterized protein</fullName>
    </submittedName>
</protein>
<dbReference type="PANTHER" id="PTHR22954">
    <property type="entry name" value="RETROVIRAL PROTEASE-RELATED"/>
    <property type="match status" value="1"/>
</dbReference>
<dbReference type="Pfam" id="PF03564">
    <property type="entry name" value="DUF1759"/>
    <property type="match status" value="1"/>
</dbReference>
<accession>A0A2A6B2U9</accession>
<proteinExistence type="predicted"/>
<dbReference type="AlphaFoldDB" id="A0A2A6B2U9"/>